<name>A0A6B0U4X1_IXORI</name>
<feature type="chain" id="PRO_5025442110" evidence="1">
    <location>
        <begin position="28"/>
        <end position="77"/>
    </location>
</feature>
<evidence type="ECO:0000313" key="2">
    <source>
        <dbReference type="EMBL" id="MXU83804.1"/>
    </source>
</evidence>
<protein>
    <submittedName>
        <fullName evidence="2">Putative secreted protein</fullName>
    </submittedName>
</protein>
<evidence type="ECO:0000256" key="1">
    <source>
        <dbReference type="SAM" id="SignalP"/>
    </source>
</evidence>
<feature type="signal peptide" evidence="1">
    <location>
        <begin position="1"/>
        <end position="27"/>
    </location>
</feature>
<proteinExistence type="predicted"/>
<dbReference type="EMBL" id="GIFC01001721">
    <property type="protein sequence ID" value="MXU83804.1"/>
    <property type="molecule type" value="Transcribed_RNA"/>
</dbReference>
<organism evidence="2">
    <name type="scientific">Ixodes ricinus</name>
    <name type="common">Common tick</name>
    <name type="synonym">Acarus ricinus</name>
    <dbReference type="NCBI Taxonomy" id="34613"/>
    <lineage>
        <taxon>Eukaryota</taxon>
        <taxon>Metazoa</taxon>
        <taxon>Ecdysozoa</taxon>
        <taxon>Arthropoda</taxon>
        <taxon>Chelicerata</taxon>
        <taxon>Arachnida</taxon>
        <taxon>Acari</taxon>
        <taxon>Parasitiformes</taxon>
        <taxon>Ixodida</taxon>
        <taxon>Ixodoidea</taxon>
        <taxon>Ixodidae</taxon>
        <taxon>Ixodinae</taxon>
        <taxon>Ixodes</taxon>
    </lineage>
</organism>
<keyword evidence="1" id="KW-0732">Signal</keyword>
<sequence length="77" mass="9025">MWVGRHCGCYLLFVAPIFVKIPKHASANNCDLNCGFYFESTMFSIAFKILPRVEPFIAFQIKQSVCFYHVRVLRYKL</sequence>
<reference evidence="2" key="1">
    <citation type="submission" date="2019-12" db="EMBL/GenBank/DDBJ databases">
        <title>An insight into the sialome of adult female Ixodes ricinus ticks feeding for 6 days.</title>
        <authorList>
            <person name="Perner J."/>
            <person name="Ribeiro J.M.C."/>
        </authorList>
    </citation>
    <scope>NUCLEOTIDE SEQUENCE</scope>
    <source>
        <strain evidence="2">Semi-engorged</strain>
        <tissue evidence="2">Salivary glands</tissue>
    </source>
</reference>
<dbReference type="AlphaFoldDB" id="A0A6B0U4X1"/>
<accession>A0A6B0U4X1</accession>